<gene>
    <name evidence="1" type="ORF">CHLRE_18g749597v5</name>
</gene>
<keyword evidence="2" id="KW-1185">Reference proteome</keyword>
<organism evidence="1 2">
    <name type="scientific">Chlamydomonas reinhardtii</name>
    <name type="common">Chlamydomonas smithii</name>
    <dbReference type="NCBI Taxonomy" id="3055"/>
    <lineage>
        <taxon>Eukaryota</taxon>
        <taxon>Viridiplantae</taxon>
        <taxon>Chlorophyta</taxon>
        <taxon>core chlorophytes</taxon>
        <taxon>Chlorophyceae</taxon>
        <taxon>CS clade</taxon>
        <taxon>Chlamydomonadales</taxon>
        <taxon>Chlamydomonadaceae</taxon>
        <taxon>Chlamydomonas</taxon>
    </lineage>
</organism>
<sequence>MRPTPVEQNRRLHRVAAPAGRVMIRASPPGVPMHAGVALVHAEEAADEAVVEGQQGCVMKR</sequence>
<evidence type="ECO:0000313" key="1">
    <source>
        <dbReference type="EMBL" id="PNW69858.1"/>
    </source>
</evidence>
<name>A0A2K3CNK6_CHLRE</name>
<dbReference type="KEGG" id="cre:CHLRE_18g749597v5"/>
<dbReference type="RefSeq" id="XP_042914272.1">
    <property type="nucleotide sequence ID" value="XM_043072821.1"/>
</dbReference>
<dbReference type="Gramene" id="PNW69858">
    <property type="protein sequence ID" value="PNW69858"/>
    <property type="gene ID" value="CHLRE_18g749597v5"/>
</dbReference>
<protein>
    <submittedName>
        <fullName evidence="1">Uncharacterized protein</fullName>
    </submittedName>
</protein>
<evidence type="ECO:0000313" key="2">
    <source>
        <dbReference type="Proteomes" id="UP000006906"/>
    </source>
</evidence>
<proteinExistence type="predicted"/>
<accession>A0A2K3CNK6</accession>
<dbReference type="AlphaFoldDB" id="A0A2K3CNK6"/>
<dbReference type="EMBL" id="KZ454945">
    <property type="protein sequence ID" value="PNW69858.1"/>
    <property type="molecule type" value="Genomic_DNA"/>
</dbReference>
<dbReference type="InParanoid" id="A0A2K3CNK6"/>
<reference evidence="1 2" key="1">
    <citation type="journal article" date="2007" name="Science">
        <title>The Chlamydomonas genome reveals the evolution of key animal and plant functions.</title>
        <authorList>
            <person name="Merchant S.S."/>
            <person name="Prochnik S.E."/>
            <person name="Vallon O."/>
            <person name="Harris E.H."/>
            <person name="Karpowicz S.J."/>
            <person name="Witman G.B."/>
            <person name="Terry A."/>
            <person name="Salamov A."/>
            <person name="Fritz-Laylin L.K."/>
            <person name="Marechal-Drouard L."/>
            <person name="Marshall W.F."/>
            <person name="Qu L.H."/>
            <person name="Nelson D.R."/>
            <person name="Sanderfoot A.A."/>
            <person name="Spalding M.H."/>
            <person name="Kapitonov V.V."/>
            <person name="Ren Q."/>
            <person name="Ferris P."/>
            <person name="Lindquist E."/>
            <person name="Shapiro H."/>
            <person name="Lucas S.M."/>
            <person name="Grimwood J."/>
            <person name="Schmutz J."/>
            <person name="Cardol P."/>
            <person name="Cerutti H."/>
            <person name="Chanfreau G."/>
            <person name="Chen C.L."/>
            <person name="Cognat V."/>
            <person name="Croft M.T."/>
            <person name="Dent R."/>
            <person name="Dutcher S."/>
            <person name="Fernandez E."/>
            <person name="Fukuzawa H."/>
            <person name="Gonzalez-Ballester D."/>
            <person name="Gonzalez-Halphen D."/>
            <person name="Hallmann A."/>
            <person name="Hanikenne M."/>
            <person name="Hippler M."/>
            <person name="Inwood W."/>
            <person name="Jabbari K."/>
            <person name="Kalanon M."/>
            <person name="Kuras R."/>
            <person name="Lefebvre P.A."/>
            <person name="Lemaire S.D."/>
            <person name="Lobanov A.V."/>
            <person name="Lohr M."/>
            <person name="Manuell A."/>
            <person name="Meier I."/>
            <person name="Mets L."/>
            <person name="Mittag M."/>
            <person name="Mittelmeier T."/>
            <person name="Moroney J.V."/>
            <person name="Moseley J."/>
            <person name="Napoli C."/>
            <person name="Nedelcu A.M."/>
            <person name="Niyogi K."/>
            <person name="Novoselov S.V."/>
            <person name="Paulsen I.T."/>
            <person name="Pazour G."/>
            <person name="Purton S."/>
            <person name="Ral J.P."/>
            <person name="Riano-Pachon D.M."/>
            <person name="Riekhof W."/>
            <person name="Rymarquis L."/>
            <person name="Schroda M."/>
            <person name="Stern D."/>
            <person name="Umen J."/>
            <person name="Willows R."/>
            <person name="Wilson N."/>
            <person name="Zimmer S.L."/>
            <person name="Allmer J."/>
            <person name="Balk J."/>
            <person name="Bisova K."/>
            <person name="Chen C.J."/>
            <person name="Elias M."/>
            <person name="Gendler K."/>
            <person name="Hauser C."/>
            <person name="Lamb M.R."/>
            <person name="Ledford H."/>
            <person name="Long J.C."/>
            <person name="Minagawa J."/>
            <person name="Page M.D."/>
            <person name="Pan J."/>
            <person name="Pootakham W."/>
            <person name="Roje S."/>
            <person name="Rose A."/>
            <person name="Stahlberg E."/>
            <person name="Terauchi A.M."/>
            <person name="Yang P."/>
            <person name="Ball S."/>
            <person name="Bowler C."/>
            <person name="Dieckmann C.L."/>
            <person name="Gladyshev V.N."/>
            <person name="Green P."/>
            <person name="Jorgensen R."/>
            <person name="Mayfield S."/>
            <person name="Mueller-Roeber B."/>
            <person name="Rajamani S."/>
            <person name="Sayre R.T."/>
            <person name="Brokstein P."/>
            <person name="Dubchak I."/>
            <person name="Goodstein D."/>
            <person name="Hornick L."/>
            <person name="Huang Y.W."/>
            <person name="Jhaveri J."/>
            <person name="Luo Y."/>
            <person name="Martinez D."/>
            <person name="Ngau W.C."/>
            <person name="Otillar B."/>
            <person name="Poliakov A."/>
            <person name="Porter A."/>
            <person name="Szajkowski L."/>
            <person name="Werner G."/>
            <person name="Zhou K."/>
            <person name="Grigoriev I.V."/>
            <person name="Rokhsar D.S."/>
            <person name="Grossman A.R."/>
        </authorList>
    </citation>
    <scope>NUCLEOTIDE SEQUENCE [LARGE SCALE GENOMIC DNA]</scope>
    <source>
        <strain evidence="2">CC-503</strain>
    </source>
</reference>
<dbReference type="GeneID" id="66057242"/>
<dbReference type="Proteomes" id="UP000006906">
    <property type="component" value="Unassembled WGS sequence"/>
</dbReference>